<keyword evidence="3" id="KW-1185">Reference proteome</keyword>
<gene>
    <name evidence="2" type="ORF">TorRG33x02_026010</name>
</gene>
<dbReference type="InParanoid" id="A0A2P5FVK1"/>
<comment type="caution">
    <text evidence="2">The sequence shown here is derived from an EMBL/GenBank/DDBJ whole genome shotgun (WGS) entry which is preliminary data.</text>
</comment>
<dbReference type="PANTHER" id="PTHR31672:SF13">
    <property type="entry name" value="F-BOX PROTEIN CPR30-LIKE"/>
    <property type="match status" value="1"/>
</dbReference>
<dbReference type="InterPro" id="IPR036047">
    <property type="entry name" value="F-box-like_dom_sf"/>
</dbReference>
<dbReference type="AlphaFoldDB" id="A0A2P5FVK1"/>
<accession>A0A2P5FVK1</accession>
<dbReference type="FunCoup" id="A0A2P5FVK1">
    <property type="interactions" value="84"/>
</dbReference>
<evidence type="ECO:0000259" key="1">
    <source>
        <dbReference type="PROSITE" id="PS50181"/>
    </source>
</evidence>
<organism evidence="2 3">
    <name type="scientific">Trema orientale</name>
    <name type="common">Charcoal tree</name>
    <name type="synonym">Celtis orientalis</name>
    <dbReference type="NCBI Taxonomy" id="63057"/>
    <lineage>
        <taxon>Eukaryota</taxon>
        <taxon>Viridiplantae</taxon>
        <taxon>Streptophyta</taxon>
        <taxon>Embryophyta</taxon>
        <taxon>Tracheophyta</taxon>
        <taxon>Spermatophyta</taxon>
        <taxon>Magnoliopsida</taxon>
        <taxon>eudicotyledons</taxon>
        <taxon>Gunneridae</taxon>
        <taxon>Pentapetalae</taxon>
        <taxon>rosids</taxon>
        <taxon>fabids</taxon>
        <taxon>Rosales</taxon>
        <taxon>Cannabaceae</taxon>
        <taxon>Trema</taxon>
    </lineage>
</organism>
<dbReference type="InterPro" id="IPR001810">
    <property type="entry name" value="F-box_dom"/>
</dbReference>
<dbReference type="Proteomes" id="UP000237000">
    <property type="component" value="Unassembled WGS sequence"/>
</dbReference>
<dbReference type="InterPro" id="IPR050796">
    <property type="entry name" value="SCF_F-box_component"/>
</dbReference>
<proteinExistence type="predicted"/>
<dbReference type="SUPFAM" id="SSF81383">
    <property type="entry name" value="F-box domain"/>
    <property type="match status" value="1"/>
</dbReference>
<dbReference type="Pfam" id="PF08268">
    <property type="entry name" value="FBA_3"/>
    <property type="match status" value="1"/>
</dbReference>
<feature type="domain" description="F-box" evidence="1">
    <location>
        <begin position="1"/>
        <end position="50"/>
    </location>
</feature>
<dbReference type="InterPro" id="IPR013187">
    <property type="entry name" value="F-box-assoc_dom_typ3"/>
</dbReference>
<sequence length="369" mass="42747">MASFSNLPEDVVVEIMSRLPTESLLRFKCVRKSSYVLINALVRNPIFVNRHLYNSSNKISCLIFKRCKNNITNQQGILTISSEEDNPSIYLNYVAKEFVPSVSLFGSKFYGPRSHCNGIICQFSDRNILLCNPSTMEYKLLPGPCFDDKPLWKIRYVGFGYDAIDDVYKVVRVYRCFGLIRADVFILGSDCWREIEMKIGSEDDELSYRFGEEQVYCKGVYYWMMRGVPSLDEKIRSFDMHDEEFHTISLPGHFQKRIFIKKLTQWKGSLALFYYRKSLRLGRNPIEVWCYDNKMDESDSHCGRMRLHLAHGTFHQQGLPEFNIHVAVSNSRSSLACVVRDDKAVILIAICRHSDSAIFEGHSVQIVRE</sequence>
<evidence type="ECO:0000313" key="3">
    <source>
        <dbReference type="Proteomes" id="UP000237000"/>
    </source>
</evidence>
<name>A0A2P5FVK1_TREOI</name>
<dbReference type="InterPro" id="IPR017451">
    <property type="entry name" value="F-box-assoc_interact_dom"/>
</dbReference>
<evidence type="ECO:0000313" key="2">
    <source>
        <dbReference type="EMBL" id="POO01824.1"/>
    </source>
</evidence>
<reference evidence="3" key="1">
    <citation type="submission" date="2016-06" db="EMBL/GenBank/DDBJ databases">
        <title>Parallel loss of symbiosis genes in relatives of nitrogen-fixing non-legume Parasponia.</title>
        <authorList>
            <person name="Van Velzen R."/>
            <person name="Holmer R."/>
            <person name="Bu F."/>
            <person name="Rutten L."/>
            <person name="Van Zeijl A."/>
            <person name="Liu W."/>
            <person name="Santuari L."/>
            <person name="Cao Q."/>
            <person name="Sharma T."/>
            <person name="Shen D."/>
            <person name="Roswanjaya Y."/>
            <person name="Wardhani T."/>
            <person name="Kalhor M.S."/>
            <person name="Jansen J."/>
            <person name="Van den Hoogen J."/>
            <person name="Gungor B."/>
            <person name="Hartog M."/>
            <person name="Hontelez J."/>
            <person name="Verver J."/>
            <person name="Yang W.-C."/>
            <person name="Schijlen E."/>
            <person name="Repin R."/>
            <person name="Schilthuizen M."/>
            <person name="Schranz E."/>
            <person name="Heidstra R."/>
            <person name="Miyata K."/>
            <person name="Fedorova E."/>
            <person name="Kohlen W."/>
            <person name="Bisseling T."/>
            <person name="Smit S."/>
            <person name="Geurts R."/>
        </authorList>
    </citation>
    <scope>NUCLEOTIDE SEQUENCE [LARGE SCALE GENOMIC DNA]</scope>
    <source>
        <strain evidence="3">cv. RG33-2</strain>
    </source>
</reference>
<dbReference type="NCBIfam" id="TIGR01640">
    <property type="entry name" value="F_box_assoc_1"/>
    <property type="match status" value="1"/>
</dbReference>
<dbReference type="EMBL" id="JXTC01000007">
    <property type="protein sequence ID" value="POO01824.1"/>
    <property type="molecule type" value="Genomic_DNA"/>
</dbReference>
<dbReference type="STRING" id="63057.A0A2P5FVK1"/>
<dbReference type="Pfam" id="PF00646">
    <property type="entry name" value="F-box"/>
    <property type="match status" value="1"/>
</dbReference>
<dbReference type="OrthoDB" id="687122at2759"/>
<protein>
    <submittedName>
        <fullName evidence="2">F-box domain containing protein</fullName>
    </submittedName>
</protein>
<dbReference type="PROSITE" id="PS50181">
    <property type="entry name" value="FBOX"/>
    <property type="match status" value="1"/>
</dbReference>
<dbReference type="PANTHER" id="PTHR31672">
    <property type="entry name" value="BNACNNG10540D PROTEIN"/>
    <property type="match status" value="1"/>
</dbReference>